<organism evidence="1 2">
    <name type="scientific">Clunio marinus</name>
    <dbReference type="NCBI Taxonomy" id="568069"/>
    <lineage>
        <taxon>Eukaryota</taxon>
        <taxon>Metazoa</taxon>
        <taxon>Ecdysozoa</taxon>
        <taxon>Arthropoda</taxon>
        <taxon>Hexapoda</taxon>
        <taxon>Insecta</taxon>
        <taxon>Pterygota</taxon>
        <taxon>Neoptera</taxon>
        <taxon>Endopterygota</taxon>
        <taxon>Diptera</taxon>
        <taxon>Nematocera</taxon>
        <taxon>Chironomoidea</taxon>
        <taxon>Chironomidae</taxon>
        <taxon>Clunio</taxon>
    </lineage>
</organism>
<name>A0A1J1IEK9_9DIPT</name>
<sequence length="70" mass="7897">MSPLYSQQGVVVSKLKKGQQTMINEIFLHMKEDEASPPINVMAIWKAHQVSMSISDPCPLTSRKSHFIAR</sequence>
<gene>
    <name evidence="1" type="ORF">CLUMA_CG012362</name>
</gene>
<dbReference type="AlphaFoldDB" id="A0A1J1IEK9"/>
<protein>
    <submittedName>
        <fullName evidence="1">CLUMA_CG012362, isoform A</fullName>
    </submittedName>
</protein>
<dbReference type="EMBL" id="CVRI01000048">
    <property type="protein sequence ID" value="CRK98651.1"/>
    <property type="molecule type" value="Genomic_DNA"/>
</dbReference>
<dbReference type="Proteomes" id="UP000183832">
    <property type="component" value="Unassembled WGS sequence"/>
</dbReference>
<evidence type="ECO:0000313" key="2">
    <source>
        <dbReference type="Proteomes" id="UP000183832"/>
    </source>
</evidence>
<accession>A0A1J1IEK9</accession>
<reference evidence="1 2" key="1">
    <citation type="submission" date="2015-04" db="EMBL/GenBank/DDBJ databases">
        <authorList>
            <person name="Syromyatnikov M.Y."/>
            <person name="Popov V.N."/>
        </authorList>
    </citation>
    <scope>NUCLEOTIDE SEQUENCE [LARGE SCALE GENOMIC DNA]</scope>
</reference>
<keyword evidence="2" id="KW-1185">Reference proteome</keyword>
<proteinExistence type="predicted"/>
<evidence type="ECO:0000313" key="1">
    <source>
        <dbReference type="EMBL" id="CRK98651.1"/>
    </source>
</evidence>